<organism evidence="8 9">
    <name type="scientific">Plectosphaerella cucumerina</name>
    <dbReference type="NCBI Taxonomy" id="40658"/>
    <lineage>
        <taxon>Eukaryota</taxon>
        <taxon>Fungi</taxon>
        <taxon>Dikarya</taxon>
        <taxon>Ascomycota</taxon>
        <taxon>Pezizomycotina</taxon>
        <taxon>Sordariomycetes</taxon>
        <taxon>Hypocreomycetidae</taxon>
        <taxon>Glomerellales</taxon>
        <taxon>Plectosphaerellaceae</taxon>
        <taxon>Plectosphaerella</taxon>
    </lineage>
</organism>
<dbReference type="SUPFAM" id="SSF53300">
    <property type="entry name" value="vWA-like"/>
    <property type="match status" value="1"/>
</dbReference>
<dbReference type="InterPro" id="IPR036465">
    <property type="entry name" value="vWFA_dom_sf"/>
</dbReference>
<dbReference type="PROSITE" id="PS51873">
    <property type="entry name" value="TRIAD"/>
    <property type="match status" value="1"/>
</dbReference>
<keyword evidence="3" id="KW-0677">Repeat</keyword>
<evidence type="ECO:0000256" key="2">
    <source>
        <dbReference type="ARBA" id="ARBA00022723"/>
    </source>
</evidence>
<dbReference type="InterPro" id="IPR044066">
    <property type="entry name" value="TRIAD_supradom"/>
</dbReference>
<gene>
    <name evidence="8" type="ORF">B0T11DRAFT_53678</name>
</gene>
<dbReference type="Gene3D" id="1.20.120.1750">
    <property type="match status" value="1"/>
</dbReference>
<dbReference type="CDD" id="cd20336">
    <property type="entry name" value="Rcat_RBR"/>
    <property type="match status" value="1"/>
</dbReference>
<sequence length="1085" mass="120039">MADSPMTNPSPEGGLYDLILLTDATGSMSSFLDALRQCLPDIIRVSSLTDCFSRIGVLAYRDYGRCTDYDNLLTQWSGWHAPGDKDLSEISQSDLIAFAGQVLPRLGGGAEAAKTGLAKAHSVMRPEATTIIVFFADQPPHLSWEVSTDRELEISHLSKLDSYGGSGPLFLDWISAARTLATGDRRARVFAYIDTKHATETLTSFLYLCNTTGGTCFQLNGYQSGAIMAGAVINILLSWMGLSKNDAPDPGDSLNTFGPVLATSFDWADPMMASIIRKEEDDQCLFLFRQTGVTTSVLRGTNVESQDQFRFFITPREPPLQDLSKRYEADPSYRAFAIVQLNQIIEADVCAITTNPVFGTLWRAVSRDRSNPARDVLLANFGFQVENISHPASRARMTAWLDESYNFREAIAALIRTVPDAEQFPCVYLDPTQDFSSIVDDADDSGTADIRDPTKFTRAELLEIGRSCDPRILRRLGKVLTRLSFADDEDSVPVHIRESSPEDVPRIPMALATEQHSRHLWKVLLHLILPGTRITARPAALLAALSNRMGMLPLRAAADEELSSYSGHWGSREVPETWNTSCMSLLLDADQDYEKRVANGTTIRPTPDACVLRGEDRQLFKTLVDYKMLEFNLNTTLTAKVGWAPDKTKVAAGPLAICVRCRLPRSVTIMGAKGVCGLCEGKPGCVCDACKITPENELRKHVNASESDNELTEMAWVECSISSCRSQYVVYNVAQLNVRPKCFYCRHSDTVGWPPYVECSQCLSRIIWPVEYRPKEVELAEYRCTGCTTGRATIVALDTSAKELASENGQDWLVRDESKVIRELFNGRSIFNTIKSVDLQALASKVTILPRHDGLCLTVHGKLVRNAGDILASLGDWVLRRQSEMGTCSLCFSESRKTDLRSACGRKGCLSVVCNTCRHGWYGLNAPGKIINLAALCCPFCRRVPNPRNVPREVVQIGGLSEAAADKAWIYAWCNGCGFAKRLMERVCANGAPEEVEGWRCEACVVPGAEVEQLRHCPGCKTATIKSWGCNHMTCPCGMHWCYKCGEASSEGEIYKHMAEAHGGFYGRDGEDVDDFDDFDDEEDW</sequence>
<evidence type="ECO:0000256" key="5">
    <source>
        <dbReference type="ARBA" id="ARBA00022786"/>
    </source>
</evidence>
<dbReference type="Proteomes" id="UP000813385">
    <property type="component" value="Unassembled WGS sequence"/>
</dbReference>
<evidence type="ECO:0000256" key="3">
    <source>
        <dbReference type="ARBA" id="ARBA00022737"/>
    </source>
</evidence>
<evidence type="ECO:0000256" key="6">
    <source>
        <dbReference type="ARBA" id="ARBA00022833"/>
    </source>
</evidence>
<dbReference type="AlphaFoldDB" id="A0A8K0X5M6"/>
<keyword evidence="6" id="KW-0862">Zinc</keyword>
<name>A0A8K0X5M6_9PEZI</name>
<protein>
    <recommendedName>
        <fullName evidence="7">RING-type domain-containing protein</fullName>
    </recommendedName>
</protein>
<dbReference type="Gene3D" id="3.40.50.410">
    <property type="entry name" value="von Willebrand factor, type A domain"/>
    <property type="match status" value="1"/>
</dbReference>
<reference evidence="8" key="1">
    <citation type="journal article" date="2021" name="Nat. Commun.">
        <title>Genetic determinants of endophytism in the Arabidopsis root mycobiome.</title>
        <authorList>
            <person name="Mesny F."/>
            <person name="Miyauchi S."/>
            <person name="Thiergart T."/>
            <person name="Pickel B."/>
            <person name="Atanasova L."/>
            <person name="Karlsson M."/>
            <person name="Huettel B."/>
            <person name="Barry K.W."/>
            <person name="Haridas S."/>
            <person name="Chen C."/>
            <person name="Bauer D."/>
            <person name="Andreopoulos W."/>
            <person name="Pangilinan J."/>
            <person name="LaButti K."/>
            <person name="Riley R."/>
            <person name="Lipzen A."/>
            <person name="Clum A."/>
            <person name="Drula E."/>
            <person name="Henrissat B."/>
            <person name="Kohler A."/>
            <person name="Grigoriev I.V."/>
            <person name="Martin F.M."/>
            <person name="Hacquard S."/>
        </authorList>
    </citation>
    <scope>NUCLEOTIDE SEQUENCE</scope>
    <source>
        <strain evidence="8">MPI-CAGE-AT-0016</strain>
    </source>
</reference>
<accession>A0A8K0X5M6</accession>
<dbReference type="GO" id="GO:0016740">
    <property type="term" value="F:transferase activity"/>
    <property type="evidence" value="ECO:0007669"/>
    <property type="project" value="UniProtKB-KW"/>
</dbReference>
<dbReference type="SUPFAM" id="SSF57850">
    <property type="entry name" value="RING/U-box"/>
    <property type="match status" value="1"/>
</dbReference>
<evidence type="ECO:0000256" key="4">
    <source>
        <dbReference type="ARBA" id="ARBA00022771"/>
    </source>
</evidence>
<evidence type="ECO:0000256" key="1">
    <source>
        <dbReference type="ARBA" id="ARBA00022679"/>
    </source>
</evidence>
<evidence type="ECO:0000313" key="8">
    <source>
        <dbReference type="EMBL" id="KAH7367440.1"/>
    </source>
</evidence>
<dbReference type="Pfam" id="PF26200">
    <property type="entry name" value="Rcat_RNF216"/>
    <property type="match status" value="1"/>
</dbReference>
<keyword evidence="2" id="KW-0479">Metal-binding</keyword>
<evidence type="ECO:0000313" key="9">
    <source>
        <dbReference type="Proteomes" id="UP000813385"/>
    </source>
</evidence>
<comment type="caution">
    <text evidence="8">The sequence shown here is derived from an EMBL/GenBank/DDBJ whole genome shotgun (WGS) entry which is preliminary data.</text>
</comment>
<feature type="domain" description="RING-type" evidence="7">
    <location>
        <begin position="884"/>
        <end position="1070"/>
    </location>
</feature>
<proteinExistence type="predicted"/>
<evidence type="ECO:0000259" key="7">
    <source>
        <dbReference type="PROSITE" id="PS51873"/>
    </source>
</evidence>
<dbReference type="EMBL" id="JAGPXD010000002">
    <property type="protein sequence ID" value="KAH7367440.1"/>
    <property type="molecule type" value="Genomic_DNA"/>
</dbReference>
<keyword evidence="5" id="KW-0833">Ubl conjugation pathway</keyword>
<dbReference type="GO" id="GO:0008270">
    <property type="term" value="F:zinc ion binding"/>
    <property type="evidence" value="ECO:0007669"/>
    <property type="project" value="UniProtKB-KW"/>
</dbReference>
<keyword evidence="9" id="KW-1185">Reference proteome</keyword>
<keyword evidence="1" id="KW-0808">Transferase</keyword>
<dbReference type="OrthoDB" id="1431934at2759"/>
<keyword evidence="4" id="KW-0863">Zinc-finger</keyword>